<gene>
    <name evidence="9" type="primary">ORF131361</name>
</gene>
<feature type="region of interest" description="Disordered" evidence="6">
    <location>
        <begin position="17"/>
        <end position="197"/>
    </location>
</feature>
<evidence type="ECO:0000256" key="1">
    <source>
        <dbReference type="ARBA" id="ARBA00004604"/>
    </source>
</evidence>
<dbReference type="GO" id="GO:0034511">
    <property type="term" value="F:U3 snoRNA binding"/>
    <property type="evidence" value="ECO:0007669"/>
    <property type="project" value="InterPro"/>
</dbReference>
<proteinExistence type="inferred from homology"/>
<evidence type="ECO:0000259" key="7">
    <source>
        <dbReference type="Pfam" id="PF06862"/>
    </source>
</evidence>
<dbReference type="PANTHER" id="PTHR12933:SF0">
    <property type="entry name" value="U3 SMALL NUCLEOLAR RNA-ASSOCIATED PROTEIN 25 HOMOLOG"/>
    <property type="match status" value="1"/>
</dbReference>
<dbReference type="AlphaFoldDB" id="A0A0B7AN04"/>
<feature type="compositionally biased region" description="Polar residues" evidence="6">
    <location>
        <begin position="68"/>
        <end position="84"/>
    </location>
</feature>
<dbReference type="GO" id="GO:0000462">
    <property type="term" value="P:maturation of SSU-rRNA from tricistronic rRNA transcript (SSU-rRNA, 5.8S rRNA, LSU-rRNA)"/>
    <property type="evidence" value="ECO:0007669"/>
    <property type="project" value="TreeGrafter"/>
</dbReference>
<dbReference type="GO" id="GO:0032040">
    <property type="term" value="C:small-subunit processome"/>
    <property type="evidence" value="ECO:0007669"/>
    <property type="project" value="TreeGrafter"/>
</dbReference>
<feature type="compositionally biased region" description="Basic and acidic residues" evidence="6">
    <location>
        <begin position="139"/>
        <end position="156"/>
    </location>
</feature>
<evidence type="ECO:0000259" key="8">
    <source>
        <dbReference type="Pfam" id="PF22916"/>
    </source>
</evidence>
<feature type="compositionally biased region" description="Acidic residues" evidence="6">
    <location>
        <begin position="157"/>
        <end position="176"/>
    </location>
</feature>
<dbReference type="Pfam" id="PF22916">
    <property type="entry name" value="UTP25_NTPase-like"/>
    <property type="match status" value="1"/>
</dbReference>
<evidence type="ECO:0000256" key="4">
    <source>
        <dbReference type="ARBA" id="ARBA00024421"/>
    </source>
</evidence>
<name>A0A0B7AN04_9EUPU</name>
<evidence type="ECO:0000256" key="6">
    <source>
        <dbReference type="SAM" id="MobiDB-lite"/>
    </source>
</evidence>
<sequence>DTAVHNIPKFRLLKDSNQIYSMGQKRRHGSTGGRGKHKRRKLNLLTIRQKNDYRQLGEPHPIEDSTKVKSYSKVTQAENQSKNDSSSDESEQEMPAIKQLMEEIGVKEDESEEEETGEESEEEETDDGSDQEDSGAETNKNEKHARAEPDASRDSESSADEDGDEEEDVGDFDDDEDKLKTSDSEEESTKSKTAVLKNEKQLLESENVIIETLAEEEEDEETEDEDNNELCLKESDPFTKHFEVDNDFSAIAESGGTKWQKKQIKVPGLGKSLLLFKDPSYLPHPETDTDLNKLHVKQKLCQQVLSTNTQQANIIPTPGASLSALQHRLFCGINSYQDLMYPKQTVHNLEEIRLVYTLHALNHVLKARSRVIAHNTKLKNKTIDADDDVEYRDQGLTRPKVLIILPYRDKALKVVNMIISLLSSTQQANVSNRKRFESEYSELGNSDLAEKGFKPEDFRITFQGNTDDNFRVGMSVSKKSLRLYSPFYESDIILASPLGLRTIIGLEGDRERDFDFLSSIEVLIVDQTDIYLMQNWDHFTHVFKHLHLQPREYHNCDFSRVRMWSINGWSKHYRQTVILSRVILPEIVTIFNKHCHNYTGKLFVQREEKLGSIKSSASDSPQIFHRVNCDAPNGLSQMHAKFEYLKKKIIPYYTSSGMKQTLIYCNYYSFVHLRNYFRESEIDFLFINEYDSEKHVRNARIHFRKRHPHFMLYTERLHFHYRFRLRGIHHVLWFDLPQYPQFYPEFVNLMETSHHTCTCTALYTRYDAQKLMEIVGSKRAAHMIGAEKSVNMITVS</sequence>
<feature type="compositionally biased region" description="Basic and acidic residues" evidence="6">
    <location>
        <begin position="177"/>
        <end position="190"/>
    </location>
</feature>
<dbReference type="InterPro" id="IPR053939">
    <property type="entry name" value="UTP25_C"/>
</dbReference>
<dbReference type="Pfam" id="PF06862">
    <property type="entry name" value="Utp25_C"/>
    <property type="match status" value="1"/>
</dbReference>
<accession>A0A0B7AN04</accession>
<evidence type="ECO:0000256" key="3">
    <source>
        <dbReference type="ARBA" id="ARBA00023242"/>
    </source>
</evidence>
<keyword evidence="3" id="KW-0539">Nucleus</keyword>
<feature type="domain" description="UTP25 C-terminal" evidence="7">
    <location>
        <begin position="617"/>
        <end position="790"/>
    </location>
</feature>
<feature type="compositionally biased region" description="Basic residues" evidence="6">
    <location>
        <begin position="24"/>
        <end position="42"/>
    </location>
</feature>
<organism evidence="9">
    <name type="scientific">Arion vulgaris</name>
    <dbReference type="NCBI Taxonomy" id="1028688"/>
    <lineage>
        <taxon>Eukaryota</taxon>
        <taxon>Metazoa</taxon>
        <taxon>Spiralia</taxon>
        <taxon>Lophotrochozoa</taxon>
        <taxon>Mollusca</taxon>
        <taxon>Gastropoda</taxon>
        <taxon>Heterobranchia</taxon>
        <taxon>Euthyneura</taxon>
        <taxon>Panpulmonata</taxon>
        <taxon>Eupulmonata</taxon>
        <taxon>Stylommatophora</taxon>
        <taxon>Helicina</taxon>
        <taxon>Arionoidea</taxon>
        <taxon>Arionidae</taxon>
        <taxon>Arion</taxon>
    </lineage>
</organism>
<dbReference type="GO" id="GO:0019843">
    <property type="term" value="F:rRNA binding"/>
    <property type="evidence" value="ECO:0007669"/>
    <property type="project" value="TreeGrafter"/>
</dbReference>
<feature type="compositionally biased region" description="Acidic residues" evidence="6">
    <location>
        <begin position="109"/>
        <end position="135"/>
    </location>
</feature>
<feature type="domain" description="UTP25 NTP hydrolase-like" evidence="8">
    <location>
        <begin position="336"/>
        <end position="601"/>
    </location>
</feature>
<dbReference type="EMBL" id="HACG01035544">
    <property type="protein sequence ID" value="CEK82409.1"/>
    <property type="molecule type" value="Transcribed_RNA"/>
</dbReference>
<comment type="subcellular location">
    <subcellularLocation>
        <location evidence="1">Nucleus</location>
        <location evidence="1">Nucleolus</location>
    </subcellularLocation>
</comment>
<comment type="similarity">
    <text evidence="2">Belongs to the UTP25 family.</text>
</comment>
<feature type="non-terminal residue" evidence="9">
    <location>
        <position position="1"/>
    </location>
</feature>
<protein>
    <recommendedName>
        <fullName evidence="4">U3 small nucleolar RNA-associated protein 25 homolog</fullName>
    </recommendedName>
    <alternativeName>
        <fullName evidence="5">UTP25 small subunit processor component</fullName>
    </alternativeName>
</protein>
<reference evidence="9" key="1">
    <citation type="submission" date="2014-12" db="EMBL/GenBank/DDBJ databases">
        <title>Insight into the proteome of Arion vulgaris.</title>
        <authorList>
            <person name="Aradska J."/>
            <person name="Bulat T."/>
            <person name="Smidak R."/>
            <person name="Sarate P."/>
            <person name="Gangsoo J."/>
            <person name="Sialana F."/>
            <person name="Bilban M."/>
            <person name="Lubec G."/>
        </authorList>
    </citation>
    <scope>NUCLEOTIDE SEQUENCE</scope>
    <source>
        <tissue evidence="9">Skin</tissue>
    </source>
</reference>
<feature type="compositionally biased region" description="Basic and acidic residues" evidence="6">
    <location>
        <begin position="49"/>
        <end position="67"/>
    </location>
</feature>
<dbReference type="PANTHER" id="PTHR12933">
    <property type="entry name" value="ORF PROTEIN-RELATED"/>
    <property type="match status" value="1"/>
</dbReference>
<dbReference type="Gene3D" id="3.40.50.300">
    <property type="entry name" value="P-loop containing nucleotide triphosphate hydrolases"/>
    <property type="match status" value="1"/>
</dbReference>
<dbReference type="InterPro" id="IPR053940">
    <property type="entry name" value="UTP25_NTPase-like"/>
</dbReference>
<evidence type="ECO:0000256" key="2">
    <source>
        <dbReference type="ARBA" id="ARBA00009223"/>
    </source>
</evidence>
<evidence type="ECO:0000256" key="5">
    <source>
        <dbReference type="ARBA" id="ARBA00032325"/>
    </source>
</evidence>
<evidence type="ECO:0000313" key="9">
    <source>
        <dbReference type="EMBL" id="CEK82409.1"/>
    </source>
</evidence>
<dbReference type="InterPro" id="IPR027417">
    <property type="entry name" value="P-loop_NTPase"/>
</dbReference>
<dbReference type="InterPro" id="IPR010678">
    <property type="entry name" value="UTP25"/>
</dbReference>